<organism evidence="2 3">
    <name type="scientific">Austropuccinia psidii MF-1</name>
    <dbReference type="NCBI Taxonomy" id="1389203"/>
    <lineage>
        <taxon>Eukaryota</taxon>
        <taxon>Fungi</taxon>
        <taxon>Dikarya</taxon>
        <taxon>Basidiomycota</taxon>
        <taxon>Pucciniomycotina</taxon>
        <taxon>Pucciniomycetes</taxon>
        <taxon>Pucciniales</taxon>
        <taxon>Sphaerophragmiaceae</taxon>
        <taxon>Austropuccinia</taxon>
    </lineage>
</organism>
<evidence type="ECO:0000313" key="2">
    <source>
        <dbReference type="EMBL" id="MBW0466119.1"/>
    </source>
</evidence>
<feature type="region of interest" description="Disordered" evidence="1">
    <location>
        <begin position="87"/>
        <end position="116"/>
    </location>
</feature>
<name>A0A9Q3GG95_9BASI</name>
<dbReference type="EMBL" id="AVOT02001214">
    <property type="protein sequence ID" value="MBW0466119.1"/>
    <property type="molecule type" value="Genomic_DNA"/>
</dbReference>
<protein>
    <submittedName>
        <fullName evidence="2">Uncharacterized protein</fullName>
    </submittedName>
</protein>
<gene>
    <name evidence="2" type="ORF">O181_005834</name>
</gene>
<keyword evidence="3" id="KW-1185">Reference proteome</keyword>
<comment type="caution">
    <text evidence="2">The sequence shown here is derived from an EMBL/GenBank/DDBJ whole genome shotgun (WGS) entry which is preliminary data.</text>
</comment>
<evidence type="ECO:0000256" key="1">
    <source>
        <dbReference type="SAM" id="MobiDB-lite"/>
    </source>
</evidence>
<sequence length="290" mass="33285">MSNFNRYKSHPEGSNRHLHEPVKALLHSVQEQILGNGATNPPRSDEPLAHPENVPQRGGNSEILQWMESTIIQTSTEKYQGLAQLEKRGKQGRSPSNLYQQARIQPVSPRSEEEQEKEVKETIFPKLQYSKNPKICHGQCLHHGQDLDGIQGQRVTKNEKTPFPKPINLSPDVLNTLAEIKNSILPLKNIKNSLLYFKEINSSLLSLTKISEQNKKEINSPEIMWENNKPNVLINNTNRLIQGQQELYKYIRNIKKSFAINYDISIDNLTEKLNKLSIYVEEFEEKTSSH</sequence>
<proteinExistence type="predicted"/>
<feature type="region of interest" description="Disordered" evidence="1">
    <location>
        <begin position="35"/>
        <end position="59"/>
    </location>
</feature>
<accession>A0A9Q3GG95</accession>
<dbReference type="AlphaFoldDB" id="A0A9Q3GG95"/>
<dbReference type="Proteomes" id="UP000765509">
    <property type="component" value="Unassembled WGS sequence"/>
</dbReference>
<feature type="compositionally biased region" description="Polar residues" evidence="1">
    <location>
        <begin position="93"/>
        <end position="103"/>
    </location>
</feature>
<reference evidence="2" key="1">
    <citation type="submission" date="2021-03" db="EMBL/GenBank/DDBJ databases">
        <title>Draft genome sequence of rust myrtle Austropuccinia psidii MF-1, a brazilian biotype.</title>
        <authorList>
            <person name="Quecine M.C."/>
            <person name="Pachon D.M.R."/>
            <person name="Bonatelli M.L."/>
            <person name="Correr F.H."/>
            <person name="Franceschini L.M."/>
            <person name="Leite T.F."/>
            <person name="Margarido G.R.A."/>
            <person name="Almeida C.A."/>
            <person name="Ferrarezi J.A."/>
            <person name="Labate C.A."/>
        </authorList>
    </citation>
    <scope>NUCLEOTIDE SEQUENCE</scope>
    <source>
        <strain evidence="2">MF-1</strain>
    </source>
</reference>
<evidence type="ECO:0000313" key="3">
    <source>
        <dbReference type="Proteomes" id="UP000765509"/>
    </source>
</evidence>